<dbReference type="GO" id="GO:0046467">
    <property type="term" value="P:membrane lipid biosynthetic process"/>
    <property type="evidence" value="ECO:0007669"/>
    <property type="project" value="TreeGrafter"/>
</dbReference>
<evidence type="ECO:0000313" key="6">
    <source>
        <dbReference type="Proteomes" id="UP001341281"/>
    </source>
</evidence>
<dbReference type="InterPro" id="IPR004147">
    <property type="entry name" value="ABC1_dom"/>
</dbReference>
<keyword evidence="3" id="KW-0812">Transmembrane</keyword>
<organism evidence="5 6">
    <name type="scientific">Paspalum notatum var. saurae</name>
    <dbReference type="NCBI Taxonomy" id="547442"/>
    <lineage>
        <taxon>Eukaryota</taxon>
        <taxon>Viridiplantae</taxon>
        <taxon>Streptophyta</taxon>
        <taxon>Embryophyta</taxon>
        <taxon>Tracheophyta</taxon>
        <taxon>Spermatophyta</taxon>
        <taxon>Magnoliopsida</taxon>
        <taxon>Liliopsida</taxon>
        <taxon>Poales</taxon>
        <taxon>Poaceae</taxon>
        <taxon>PACMAD clade</taxon>
        <taxon>Panicoideae</taxon>
        <taxon>Andropogonodae</taxon>
        <taxon>Paspaleae</taxon>
        <taxon>Paspalinae</taxon>
        <taxon>Paspalum</taxon>
    </lineage>
</organism>
<proteinExistence type="inferred from homology"/>
<keyword evidence="3" id="KW-1133">Transmembrane helix</keyword>
<dbReference type="InterPro" id="IPR011009">
    <property type="entry name" value="Kinase-like_dom_sf"/>
</dbReference>
<dbReference type="PANTHER" id="PTHR10566:SF113">
    <property type="entry name" value="PROTEIN ACTIVITY OF BC1 COMPLEX KINASE 7, CHLOROPLASTIC"/>
    <property type="match status" value="1"/>
</dbReference>
<name>A0AAQ3SEK5_PASNO</name>
<dbReference type="CDD" id="cd05121">
    <property type="entry name" value="ABC1_ADCK3-like"/>
    <property type="match status" value="1"/>
</dbReference>
<evidence type="ECO:0000313" key="5">
    <source>
        <dbReference type="EMBL" id="WVZ49066.1"/>
    </source>
</evidence>
<dbReference type="GO" id="GO:0016020">
    <property type="term" value="C:membrane"/>
    <property type="evidence" value="ECO:0007669"/>
    <property type="project" value="GOC"/>
</dbReference>
<dbReference type="AlphaFoldDB" id="A0AAQ3SEK5"/>
<sequence>MVPDLSLSASVFSPKLPRYGASRNKALLVLKRPPTFRAEARPPVESGKYGTNGRAAAKMVPTTELRRGSGGGLGVRSGTVNGSTNGVVNGSAKAPVNGSVNGSARAAVSGAPPKKADVNGTSLAVRGSRASSLVKTQKQMGHRDDPFQEELKILPSDEGFSWAKDNYNSVQRSVDIWSFVLSFRLRVLFDNAKWAYPGGFSEEKQKARRQKTASWLREQVLQLGPTFIKLGQLSSTRSDLFPREFVDELAKLQDRVPAFSPEKAKAFIEKEMGCSINFVYKEFEERPIAAASLGQVHRAVLHNGERVAVKVQRPGLKKLFDIDLRNLKLVAEYFQRSETFGGPSRDWIGIYEECSKILYEEIDYINEGKNADRFRRDFRNIKWVRVPLIMWDYTTQKVLTLEYVPGIKINNLDVLDSREYSRSLIASRAIESYLIQILKTGFFHADPHPGNLAVDKDGSLIYYDFGMMGEIKSFTRDRLLSLFYSVYEKDANKVMKALIDLEALQPTGDLSPVRRSIQFFLDNLLNQTPDQQQTLSAIGEDLFAIAQDQPFRFPSTFTFVIRAFSTLEGIGYILDPDFSFVKVAAPYAQELLDLKQKRRAGPELVQEIRKQANDARDSTISMPYRIQRIEDFVGQLESGDLKLRVRVLESERAARKATVLQMATMYTALGGTLLNVGVTLNSQGNQIIANGSFIGAGIFLALLIRSMQRVKKLDKFETMI</sequence>
<evidence type="ECO:0000256" key="2">
    <source>
        <dbReference type="SAM" id="MobiDB-lite"/>
    </source>
</evidence>
<dbReference type="Pfam" id="PF03109">
    <property type="entry name" value="ABC1"/>
    <property type="match status" value="1"/>
</dbReference>
<keyword evidence="6" id="KW-1185">Reference proteome</keyword>
<dbReference type="GO" id="GO:1901031">
    <property type="term" value="P:regulation of response to reactive oxygen species"/>
    <property type="evidence" value="ECO:0007669"/>
    <property type="project" value="TreeGrafter"/>
</dbReference>
<reference evidence="5 6" key="1">
    <citation type="submission" date="2024-02" db="EMBL/GenBank/DDBJ databases">
        <title>High-quality chromosome-scale genome assembly of Pensacola bahiagrass (Paspalum notatum Flugge var. saurae).</title>
        <authorList>
            <person name="Vega J.M."/>
            <person name="Podio M."/>
            <person name="Orjuela J."/>
            <person name="Siena L.A."/>
            <person name="Pessino S.C."/>
            <person name="Combes M.C."/>
            <person name="Mariac C."/>
            <person name="Albertini E."/>
            <person name="Pupilli F."/>
            <person name="Ortiz J.P.A."/>
            <person name="Leblanc O."/>
        </authorList>
    </citation>
    <scope>NUCLEOTIDE SEQUENCE [LARGE SCALE GENOMIC DNA]</scope>
    <source>
        <strain evidence="5">R1</strain>
        <tissue evidence="5">Leaf</tissue>
    </source>
</reference>
<feature type="domain" description="ABC1 atypical kinase-like" evidence="4">
    <location>
        <begin position="251"/>
        <end position="497"/>
    </location>
</feature>
<protein>
    <recommendedName>
        <fullName evidence="4">ABC1 atypical kinase-like domain-containing protein</fullName>
    </recommendedName>
</protein>
<comment type="similarity">
    <text evidence="1">Belongs to the protein kinase superfamily. ADCK protein kinase family.</text>
</comment>
<dbReference type="Proteomes" id="UP001341281">
    <property type="component" value="Chromosome 01"/>
</dbReference>
<dbReference type="InterPro" id="IPR050154">
    <property type="entry name" value="UbiB_kinase"/>
</dbReference>
<feature type="transmembrane region" description="Helical" evidence="3">
    <location>
        <begin position="687"/>
        <end position="704"/>
    </location>
</feature>
<feature type="region of interest" description="Disordered" evidence="2">
    <location>
        <begin position="64"/>
        <end position="94"/>
    </location>
</feature>
<dbReference type="SUPFAM" id="SSF56112">
    <property type="entry name" value="Protein kinase-like (PK-like)"/>
    <property type="match status" value="1"/>
</dbReference>
<keyword evidence="3" id="KW-0472">Membrane</keyword>
<accession>A0AAQ3SEK5</accession>
<evidence type="ECO:0000256" key="3">
    <source>
        <dbReference type="SAM" id="Phobius"/>
    </source>
</evidence>
<dbReference type="PANTHER" id="PTHR10566">
    <property type="entry name" value="CHAPERONE-ACTIVITY OF BC1 COMPLEX CABC1 -RELATED"/>
    <property type="match status" value="1"/>
</dbReference>
<dbReference type="EMBL" id="CP144745">
    <property type="protein sequence ID" value="WVZ49066.1"/>
    <property type="molecule type" value="Genomic_DNA"/>
</dbReference>
<evidence type="ECO:0000256" key="1">
    <source>
        <dbReference type="ARBA" id="ARBA00009670"/>
    </source>
</evidence>
<gene>
    <name evidence="5" type="ORF">U9M48_000447</name>
</gene>
<feature type="compositionally biased region" description="Polar residues" evidence="2">
    <location>
        <begin position="79"/>
        <end position="88"/>
    </location>
</feature>
<evidence type="ECO:0000259" key="4">
    <source>
        <dbReference type="Pfam" id="PF03109"/>
    </source>
</evidence>